<keyword evidence="3" id="KW-1185">Reference proteome</keyword>
<keyword evidence="1" id="KW-1133">Transmembrane helix</keyword>
<reference evidence="2" key="1">
    <citation type="journal article" date="2019" name="J. Gen. Virol.">
        <title>Discovery of two highly divergent negative-sense RNA viruses associated with the parasitic nematode, Capillaria hepatica, in wild Mus musculus from New York City.</title>
        <authorList>
            <person name="Williams S.H."/>
            <person name="Che X."/>
            <person name="Oleynik A."/>
            <person name="Garcia J.A."/>
            <person name="Muller D."/>
            <person name="Zabka T.S."/>
            <person name="Firth C."/>
            <person name="Corrigan R.M."/>
            <person name="Briese T."/>
            <person name="Jain K."/>
            <person name="Lipkin W.I."/>
        </authorList>
    </citation>
    <scope>NUCLEOTIDE SEQUENCE</scope>
    <source>
        <strain evidence="2">CHAMV1/NYC/2014/M026/0243</strain>
    </source>
</reference>
<evidence type="ECO:0000313" key="3">
    <source>
        <dbReference type="Proteomes" id="UP000829969"/>
    </source>
</evidence>
<feature type="transmembrane region" description="Helical" evidence="1">
    <location>
        <begin position="467"/>
        <end position="489"/>
    </location>
</feature>
<sequence>MISNLLAGLILLILPMSKTDVVVYKDRGIALAPDGKLWTLQNVETVSVIHRLFPPEHILSFHVCNGSFQPYAHILSDFKAHMKSIDHQRPKRFLSIMGLISGVVGSTLSAKNWIDIKVIERDLSALKQRQLNLISWADNTTSKLNDQVRLTNMLITSWNKYKSVATTAIGMLRCRTDFLLQVMPDVISNIKILEQVTSAIISIWSYRSSQKDLNIIVNYPKIKEVINKHIPHGHLPGIKSFFKLIDIVPGYIDMNSLTATFVLIVPIFKSQPMSTYFILNTGYIDSSHTYRQCDIHGLVVYQKQLLLQIHPDSCTTVGKQFFCPPHATLIDPRMSILHKDYLCQIRDSVHFPVVQYRQSWIAITTIDKTLSLMTDTTGIERINHSSSDNGFFIVDSKTVAKVWSGSIVIYQHLNVITGGAELYRKISFVNHSHFDDYILQKQPDLSTIGPYQSPSVSHRGSTDTHTVVINTTIVIVIVFLGICVALLTCKFARLKKDHQYLVQLQALNQRQE</sequence>
<name>A0AAE6TCJ9_9MONO</name>
<dbReference type="RefSeq" id="YP_010799922.1">
    <property type="nucleotide sequence ID" value="NC_076698.1"/>
</dbReference>
<organism evidence="2 3">
    <name type="scientific">Amsterdam virus</name>
    <dbReference type="NCBI Taxonomy" id="2613795"/>
    <lineage>
        <taxon>Viruses</taxon>
        <taxon>Riboviria</taxon>
        <taxon>Orthornavirae</taxon>
        <taxon>Negarnaviricota</taxon>
        <taxon>Haploviricotina</taxon>
        <taxon>Monjiviricetes</taxon>
        <taxon>Mononegavirales</taxon>
        <taxon>Lispiviridae</taxon>
        <taxon>Usmuvirus</taxon>
        <taxon>Usmuvirus newyorkense</taxon>
    </lineage>
</organism>
<dbReference type="GeneID" id="80538357"/>
<dbReference type="KEGG" id="vg:80538357"/>
<keyword evidence="1" id="KW-0472">Membrane</keyword>
<proteinExistence type="predicted"/>
<evidence type="ECO:0000256" key="1">
    <source>
        <dbReference type="SAM" id="Phobius"/>
    </source>
</evidence>
<evidence type="ECO:0000313" key="2">
    <source>
        <dbReference type="EMBL" id="QEQ50496.1"/>
    </source>
</evidence>
<keyword evidence="1" id="KW-0812">Transmembrane</keyword>
<accession>A0AAE6TCJ9</accession>
<dbReference type="EMBL" id="MK618655">
    <property type="protein sequence ID" value="QEQ50496.1"/>
    <property type="molecule type" value="Viral_cRNA"/>
</dbReference>
<protein>
    <submittedName>
        <fullName evidence="2">Glycoprotein</fullName>
    </submittedName>
</protein>
<dbReference type="Proteomes" id="UP000829969">
    <property type="component" value="Segment"/>
</dbReference>